<dbReference type="EMBL" id="JAFMPP010000023">
    <property type="protein sequence ID" value="MBO0664496.1"/>
    <property type="molecule type" value="Genomic_DNA"/>
</dbReference>
<dbReference type="Proteomes" id="UP000664122">
    <property type="component" value="Unassembled WGS sequence"/>
</dbReference>
<gene>
    <name evidence="1" type="ORF">J1C48_18140</name>
</gene>
<proteinExistence type="predicted"/>
<evidence type="ECO:0008006" key="3">
    <source>
        <dbReference type="Google" id="ProtNLM"/>
    </source>
</evidence>
<evidence type="ECO:0000313" key="1">
    <source>
        <dbReference type="EMBL" id="MBO0664496.1"/>
    </source>
</evidence>
<protein>
    <recommendedName>
        <fullName evidence="3">Nuclease-like protein</fullName>
    </recommendedName>
</protein>
<sequence>MYRLSGWRKGPLRRPSRSLQMSRGKWKLVIEIHEKRSASGRDRSILTIVSRDLSGLVSKMDFMRERTSSRWTALCPNLSRLRSQWIPRTLLRDAVFVFAVFLASLGIGHMRQQGVFDNAAARLVHSPIRTSGHLSRNFTTTTPFRNNILTTCDEGEHDTCLVNGDTGWEGNIEWQLIDTAAPSKSAPGCRHESLMAERAIHRLLGLMENGYTMSGTDYDRSGRRLVHIILPDGRDAGQILKHEKLARRRPPQGSPWC</sequence>
<name>A0A939G2G1_9HYPH</name>
<keyword evidence="2" id="KW-1185">Reference proteome</keyword>
<reference evidence="1" key="1">
    <citation type="submission" date="2021-03" db="EMBL/GenBank/DDBJ databases">
        <title>Whole genome sequence of Jiella sp. CQZ9-1.</title>
        <authorList>
            <person name="Tuo L."/>
        </authorList>
    </citation>
    <scope>NUCLEOTIDE SEQUENCE</scope>
    <source>
        <strain evidence="1">CQZ9-1</strain>
    </source>
</reference>
<organism evidence="1 2">
    <name type="scientific">Jiella flava</name>
    <dbReference type="NCBI Taxonomy" id="2816857"/>
    <lineage>
        <taxon>Bacteria</taxon>
        <taxon>Pseudomonadati</taxon>
        <taxon>Pseudomonadota</taxon>
        <taxon>Alphaproteobacteria</taxon>
        <taxon>Hyphomicrobiales</taxon>
        <taxon>Aurantimonadaceae</taxon>
        <taxon>Jiella</taxon>
    </lineage>
</organism>
<accession>A0A939G2G1</accession>
<dbReference type="AlphaFoldDB" id="A0A939G2G1"/>
<evidence type="ECO:0000313" key="2">
    <source>
        <dbReference type="Proteomes" id="UP000664122"/>
    </source>
</evidence>
<dbReference type="RefSeq" id="WP_207259412.1">
    <property type="nucleotide sequence ID" value="NZ_JAFMPP010000023.1"/>
</dbReference>
<comment type="caution">
    <text evidence="1">The sequence shown here is derived from an EMBL/GenBank/DDBJ whole genome shotgun (WGS) entry which is preliminary data.</text>
</comment>